<keyword evidence="1" id="KW-0677">Repeat</keyword>
<dbReference type="Pfam" id="PF13812">
    <property type="entry name" value="PPR_3"/>
    <property type="match status" value="1"/>
</dbReference>
<dbReference type="PANTHER" id="PTHR47926">
    <property type="entry name" value="PENTATRICOPEPTIDE REPEAT-CONTAINING PROTEIN"/>
    <property type="match status" value="1"/>
</dbReference>
<feature type="repeat" description="PPR" evidence="2">
    <location>
        <begin position="329"/>
        <end position="364"/>
    </location>
</feature>
<dbReference type="Pfam" id="PF13041">
    <property type="entry name" value="PPR_2"/>
    <property type="match status" value="1"/>
</dbReference>
<gene>
    <name evidence="3" type="ORF">ACH5RR_003480</name>
</gene>
<evidence type="ECO:0000313" key="4">
    <source>
        <dbReference type="Proteomes" id="UP001630127"/>
    </source>
</evidence>
<sequence>MHQTIKRLTSFSAASGPITLSIPDAHTKIKDLLSEGLYNTVVKVYKELVHPIFPNHESTVFILPSIIKACAHSQTRKLLGLQLHCSAIKNGFDSESTVSNSLISMYGKFSDTNSAYKLFDTMPQGDTISWNAIINCFIQNGFLLEAFKLFKDMYDCGFVPKPELIASILSACVQTENFVLGKSIHAIVIVDERVDNSVFVSTALVDFYWRFCDKKMAFRVFEKMEVRNEVSWTAMITGCVADYDYVNALFCFQAMQVEKVKPNRVTLSSVLPACAKFGLVHYGKEVHGYAFRNEFDRDFRFSSALIHMYCECGEFQVAKLVFDRSMRKDVVMWSCIIAGHARKKDTAEEAIKFFNEMQKEGIQPNSVTLLSVISACTNLLSICHAGPVHGYVLKSGLISELNIQNSLISMYAKCGFLRDSLKIFKEMSQRDYVSWTAIISAYGLHGCGEDALQRFHEMRETGMKADAIALLEAITACNHTGLVEEGYKLFNETMEDDKISLTLEHYACFIDLLGRAGKLEDACDLVFRMPFRPNPQIWSSLVFACKLHGRLEVAELLAHKLIESEPENAANYTLLSMVYSESGNWYGVEEMRKNVKEKNLVKTYGFSKI</sequence>
<dbReference type="GO" id="GO:0003729">
    <property type="term" value="F:mRNA binding"/>
    <property type="evidence" value="ECO:0007669"/>
    <property type="project" value="UniProtKB-ARBA"/>
</dbReference>
<evidence type="ECO:0000313" key="3">
    <source>
        <dbReference type="EMBL" id="KAL3535019.1"/>
    </source>
</evidence>
<dbReference type="InterPro" id="IPR046848">
    <property type="entry name" value="E_motif"/>
</dbReference>
<accession>A0ABD3AUY2</accession>
<dbReference type="Proteomes" id="UP001630127">
    <property type="component" value="Unassembled WGS sequence"/>
</dbReference>
<reference evidence="3 4" key="1">
    <citation type="submission" date="2024-11" db="EMBL/GenBank/DDBJ databases">
        <title>A near-complete genome assembly of Cinchona calisaya.</title>
        <authorList>
            <person name="Lian D.C."/>
            <person name="Zhao X.W."/>
            <person name="Wei L."/>
        </authorList>
    </citation>
    <scope>NUCLEOTIDE SEQUENCE [LARGE SCALE GENOMIC DNA]</scope>
    <source>
        <tissue evidence="3">Nenye</tissue>
    </source>
</reference>
<organism evidence="3 4">
    <name type="scientific">Cinchona calisaya</name>
    <dbReference type="NCBI Taxonomy" id="153742"/>
    <lineage>
        <taxon>Eukaryota</taxon>
        <taxon>Viridiplantae</taxon>
        <taxon>Streptophyta</taxon>
        <taxon>Embryophyta</taxon>
        <taxon>Tracheophyta</taxon>
        <taxon>Spermatophyta</taxon>
        <taxon>Magnoliopsida</taxon>
        <taxon>eudicotyledons</taxon>
        <taxon>Gunneridae</taxon>
        <taxon>Pentapetalae</taxon>
        <taxon>asterids</taxon>
        <taxon>lamiids</taxon>
        <taxon>Gentianales</taxon>
        <taxon>Rubiaceae</taxon>
        <taxon>Cinchonoideae</taxon>
        <taxon>Cinchoneae</taxon>
        <taxon>Cinchona</taxon>
    </lineage>
</organism>
<dbReference type="InterPro" id="IPR002885">
    <property type="entry name" value="PPR_rpt"/>
</dbReference>
<dbReference type="Pfam" id="PF01535">
    <property type="entry name" value="PPR"/>
    <property type="match status" value="5"/>
</dbReference>
<proteinExistence type="predicted"/>
<dbReference type="NCBIfam" id="TIGR00756">
    <property type="entry name" value="PPR"/>
    <property type="match status" value="4"/>
</dbReference>
<dbReference type="SUPFAM" id="SSF48452">
    <property type="entry name" value="TPR-like"/>
    <property type="match status" value="1"/>
</dbReference>
<keyword evidence="4" id="KW-1185">Reference proteome</keyword>
<evidence type="ECO:0000256" key="2">
    <source>
        <dbReference type="PROSITE-ProRule" id="PRU00708"/>
    </source>
</evidence>
<name>A0ABD3AUY2_9GENT</name>
<dbReference type="Gene3D" id="1.25.40.10">
    <property type="entry name" value="Tetratricopeptide repeat domain"/>
    <property type="match status" value="4"/>
</dbReference>
<evidence type="ECO:0000256" key="1">
    <source>
        <dbReference type="ARBA" id="ARBA00022737"/>
    </source>
</evidence>
<feature type="repeat" description="PPR" evidence="2">
    <location>
        <begin position="126"/>
        <end position="160"/>
    </location>
</feature>
<protein>
    <recommendedName>
        <fullName evidence="5">Pentatricopeptide repeat-containing protein</fullName>
    </recommendedName>
</protein>
<dbReference type="Pfam" id="PF20431">
    <property type="entry name" value="E_motif"/>
    <property type="match status" value="1"/>
</dbReference>
<dbReference type="PANTHER" id="PTHR47926:SF386">
    <property type="entry name" value="PENTATRICOPEPTIDE REPEAT-CONTAINING PROTEIN"/>
    <property type="match status" value="1"/>
</dbReference>
<comment type="caution">
    <text evidence="3">The sequence shown here is derived from an EMBL/GenBank/DDBJ whole genome shotgun (WGS) entry which is preliminary data.</text>
</comment>
<dbReference type="FunFam" id="1.25.40.10:FF:000285">
    <property type="entry name" value="Pentatricopeptide repeat-containing protein, chloroplastic"/>
    <property type="match status" value="1"/>
</dbReference>
<dbReference type="InterPro" id="IPR011990">
    <property type="entry name" value="TPR-like_helical_dom_sf"/>
</dbReference>
<dbReference type="AlphaFoldDB" id="A0ABD3AUY2"/>
<dbReference type="FunFam" id="1.25.40.10:FF:000090">
    <property type="entry name" value="Pentatricopeptide repeat-containing protein, chloroplastic"/>
    <property type="match status" value="1"/>
</dbReference>
<dbReference type="EMBL" id="JBJUIK010000002">
    <property type="protein sequence ID" value="KAL3535019.1"/>
    <property type="molecule type" value="Genomic_DNA"/>
</dbReference>
<dbReference type="FunFam" id="1.25.40.10:FF:000073">
    <property type="entry name" value="Pentatricopeptide repeat-containing protein chloroplastic"/>
    <property type="match status" value="2"/>
</dbReference>
<dbReference type="InterPro" id="IPR046960">
    <property type="entry name" value="PPR_At4g14850-like_plant"/>
</dbReference>
<dbReference type="PROSITE" id="PS51375">
    <property type="entry name" value="PPR"/>
    <property type="match status" value="3"/>
</dbReference>
<evidence type="ECO:0008006" key="5">
    <source>
        <dbReference type="Google" id="ProtNLM"/>
    </source>
</evidence>
<feature type="repeat" description="PPR" evidence="2">
    <location>
        <begin position="431"/>
        <end position="465"/>
    </location>
</feature>